<dbReference type="AlphaFoldDB" id="A0A5B0KMW6"/>
<feature type="domain" description="Actin-like protein N-terminal" evidence="1">
    <location>
        <begin position="5"/>
        <end position="82"/>
    </location>
</feature>
<accession>A0A5B0KMW6</accession>
<protein>
    <recommendedName>
        <fullName evidence="1">Actin-like protein N-terminal domain-containing protein</fullName>
    </recommendedName>
</protein>
<dbReference type="InterPro" id="IPR040607">
    <property type="entry name" value="ALP_N"/>
</dbReference>
<dbReference type="Proteomes" id="UP000325333">
    <property type="component" value="Unassembled WGS sequence"/>
</dbReference>
<evidence type="ECO:0000313" key="2">
    <source>
        <dbReference type="EMBL" id="KAA1053942.1"/>
    </source>
</evidence>
<name>A0A5B0KMW6_9PROT</name>
<dbReference type="InterPro" id="IPR043129">
    <property type="entry name" value="ATPase_NBD"/>
</dbReference>
<proteinExistence type="predicted"/>
<gene>
    <name evidence="2" type="ORF">FH063_002177</name>
</gene>
<organism evidence="2 3">
    <name type="scientific">Azospirillum argentinense</name>
    <dbReference type="NCBI Taxonomy" id="2970906"/>
    <lineage>
        <taxon>Bacteria</taxon>
        <taxon>Pseudomonadati</taxon>
        <taxon>Pseudomonadota</taxon>
        <taxon>Alphaproteobacteria</taxon>
        <taxon>Rhodospirillales</taxon>
        <taxon>Azospirillaceae</taxon>
        <taxon>Azospirillum</taxon>
    </lineage>
</organism>
<sequence>MFAIGLDIGYSNLKLAYEEVPDSGTPKPAVTQVLPAGAGRLPNLPLRMGKADGDTDALVVNVNGEKWVAGVDQARLERRTISNRPSVSTAMWRLRPVIVLAAS</sequence>
<dbReference type="EMBL" id="VEWN01000012">
    <property type="protein sequence ID" value="KAA1053942.1"/>
    <property type="molecule type" value="Genomic_DNA"/>
</dbReference>
<evidence type="ECO:0000313" key="3">
    <source>
        <dbReference type="Proteomes" id="UP000325333"/>
    </source>
</evidence>
<evidence type="ECO:0000259" key="1">
    <source>
        <dbReference type="Pfam" id="PF17989"/>
    </source>
</evidence>
<dbReference type="Pfam" id="PF17989">
    <property type="entry name" value="ALP_N"/>
    <property type="match status" value="1"/>
</dbReference>
<reference evidence="2 3" key="1">
    <citation type="submission" date="2019-07" db="EMBL/GenBank/DDBJ databases">
        <title>Genome sequencing of the stress-tolerant strain Azospirillum brasilense Az19.</title>
        <authorList>
            <person name="Maroniche G.A."/>
            <person name="Garcia J.E."/>
            <person name="Pagnussat L."/>
            <person name="Amenta M."/>
            <person name="Creus C.M."/>
        </authorList>
    </citation>
    <scope>NUCLEOTIDE SEQUENCE [LARGE SCALE GENOMIC DNA]</scope>
    <source>
        <strain evidence="2 3">Az19</strain>
    </source>
</reference>
<comment type="caution">
    <text evidence="2">The sequence shown here is derived from an EMBL/GenBank/DDBJ whole genome shotgun (WGS) entry which is preliminary data.</text>
</comment>
<dbReference type="SUPFAM" id="SSF53067">
    <property type="entry name" value="Actin-like ATPase domain"/>
    <property type="match status" value="1"/>
</dbReference>